<reference evidence="5" key="1">
    <citation type="journal article" date="2019" name="Int. J. Syst. Evol. Microbiol.">
        <title>The Global Catalogue of Microorganisms (GCM) 10K type strain sequencing project: providing services to taxonomists for standard genome sequencing and annotation.</title>
        <authorList>
            <consortium name="The Broad Institute Genomics Platform"/>
            <consortium name="The Broad Institute Genome Sequencing Center for Infectious Disease"/>
            <person name="Wu L."/>
            <person name="Ma J."/>
        </authorList>
    </citation>
    <scope>NUCLEOTIDE SEQUENCE [LARGE SCALE GENOMIC DNA]</scope>
    <source>
        <strain evidence="5">JCM 16950</strain>
    </source>
</reference>
<sequence>MWRRPTLWVGAALSAVLLLSAGLSTGVGGLLMSAGLIALVSGLYTLLTRRPSWLGLAGRKAGALVTVLACAAVLTGTGVYGATGGMDAAPQPAAEVVSAPPSTGFSATPTPTPSPTATATPSPSAGTALALLATVPVKGRAPKTGYDRPVVFGQAWKDVDRNGCDTRNDILRRDLTHVTVKAGTHGCLVLSGILNDPYTGATISFVRGEGTSNAVQIDHVVALMDAWQSGAQQLSQPQREALANDPLNLLAVDGPSNERKQASNAASWLPPNRGYRCAYVARQITVKAAYHLWVTAAEHDAMARILQTCPAQKPATAGTIALLPNAVAPAPAPTQVAPAEPAPTKSAPASPKVVHPGSFCSPVGATGVTVKGTPMTCSLTAGDTRARWRAA</sequence>
<keyword evidence="2" id="KW-0472">Membrane</keyword>
<comment type="caution">
    <text evidence="4">The sequence shown here is derived from an EMBL/GenBank/DDBJ whole genome shotgun (WGS) entry which is preliminary data.</text>
</comment>
<accession>A0ABP7G7M6</accession>
<feature type="transmembrane region" description="Helical" evidence="2">
    <location>
        <begin position="61"/>
        <end position="82"/>
    </location>
</feature>
<evidence type="ECO:0000256" key="1">
    <source>
        <dbReference type="SAM" id="MobiDB-lite"/>
    </source>
</evidence>
<organism evidence="4 5">
    <name type="scientific">Microbacterium kribbense</name>
    <dbReference type="NCBI Taxonomy" id="433645"/>
    <lineage>
        <taxon>Bacteria</taxon>
        <taxon>Bacillati</taxon>
        <taxon>Actinomycetota</taxon>
        <taxon>Actinomycetes</taxon>
        <taxon>Micrococcales</taxon>
        <taxon>Microbacteriaceae</taxon>
        <taxon>Microbacterium</taxon>
    </lineage>
</organism>
<keyword evidence="2" id="KW-1133">Transmembrane helix</keyword>
<feature type="region of interest" description="Disordered" evidence="1">
    <location>
        <begin position="331"/>
        <end position="353"/>
    </location>
</feature>
<evidence type="ECO:0000313" key="4">
    <source>
        <dbReference type="EMBL" id="GAA3757304.1"/>
    </source>
</evidence>
<dbReference type="Pfam" id="PF07510">
    <property type="entry name" value="GmrSD_C"/>
    <property type="match status" value="1"/>
</dbReference>
<feature type="transmembrane region" description="Helical" evidence="2">
    <location>
        <begin position="32"/>
        <end position="49"/>
    </location>
</feature>
<feature type="compositionally biased region" description="Low complexity" evidence="1">
    <location>
        <begin position="98"/>
        <end position="123"/>
    </location>
</feature>
<feature type="domain" description="GmrSD restriction endonucleases C-terminal" evidence="3">
    <location>
        <begin position="165"/>
        <end position="304"/>
    </location>
</feature>
<dbReference type="EMBL" id="BAABAF010000002">
    <property type="protein sequence ID" value="GAA3757304.1"/>
    <property type="molecule type" value="Genomic_DNA"/>
</dbReference>
<dbReference type="PANTHER" id="PTHR24094:SF15">
    <property type="entry name" value="AMP-DEPENDENT SYNTHETASE_LIGASE DOMAIN-CONTAINING PROTEIN-RELATED"/>
    <property type="match status" value="1"/>
</dbReference>
<dbReference type="PANTHER" id="PTHR24094">
    <property type="entry name" value="SECRETED PROTEIN"/>
    <property type="match status" value="1"/>
</dbReference>
<protein>
    <recommendedName>
        <fullName evidence="3">GmrSD restriction endonucleases C-terminal domain-containing protein</fullName>
    </recommendedName>
</protein>
<keyword evidence="5" id="KW-1185">Reference proteome</keyword>
<proteinExistence type="predicted"/>
<evidence type="ECO:0000256" key="2">
    <source>
        <dbReference type="SAM" id="Phobius"/>
    </source>
</evidence>
<gene>
    <name evidence="4" type="ORF">GCM10022240_07630</name>
</gene>
<evidence type="ECO:0000259" key="3">
    <source>
        <dbReference type="Pfam" id="PF07510"/>
    </source>
</evidence>
<keyword evidence="2" id="KW-0812">Transmembrane</keyword>
<feature type="region of interest" description="Disordered" evidence="1">
    <location>
        <begin position="93"/>
        <end position="123"/>
    </location>
</feature>
<dbReference type="InterPro" id="IPR011089">
    <property type="entry name" value="GmrSD_C"/>
</dbReference>
<name>A0ABP7G7M6_9MICO</name>
<feature type="compositionally biased region" description="Low complexity" evidence="1">
    <location>
        <begin position="331"/>
        <end position="352"/>
    </location>
</feature>
<evidence type="ECO:0000313" key="5">
    <source>
        <dbReference type="Proteomes" id="UP001500540"/>
    </source>
</evidence>
<dbReference type="Proteomes" id="UP001500540">
    <property type="component" value="Unassembled WGS sequence"/>
</dbReference>